<sequence length="75" mass="8236">MVLGRVFHYALDAVLISTVVAGVRRSSGFAPDTNAISEPTLRSTAERFLGIGETIFDMIQGSAVNSDYFKREARR</sequence>
<reference evidence="1 2" key="1">
    <citation type="submission" date="2017-04" db="EMBL/GenBank/DDBJ databases">
        <title>Genome Sequence of the Model Brown-Rot Fungus Postia placenta SB12.</title>
        <authorList>
            <consortium name="DOE Joint Genome Institute"/>
            <person name="Gaskell J."/>
            <person name="Kersten P."/>
            <person name="Larrondo L.F."/>
            <person name="Canessa P."/>
            <person name="Martinez D."/>
            <person name="Hibbett D."/>
            <person name="Schmoll M."/>
            <person name="Kubicek C.P."/>
            <person name="Martinez A.T."/>
            <person name="Yadav J."/>
            <person name="Master E."/>
            <person name="Magnuson J.K."/>
            <person name="James T."/>
            <person name="Yaver D."/>
            <person name="Berka R."/>
            <person name="Labutti K."/>
            <person name="Lipzen A."/>
            <person name="Aerts A."/>
            <person name="Barry K."/>
            <person name="Henrissat B."/>
            <person name="Blanchette R."/>
            <person name="Grigoriev I."/>
            <person name="Cullen D."/>
        </authorList>
    </citation>
    <scope>NUCLEOTIDE SEQUENCE [LARGE SCALE GENOMIC DNA]</scope>
    <source>
        <strain evidence="1 2">MAD-698-R-SB12</strain>
    </source>
</reference>
<dbReference type="AlphaFoldDB" id="A0A1X6MN16"/>
<evidence type="ECO:0008006" key="3">
    <source>
        <dbReference type="Google" id="ProtNLM"/>
    </source>
</evidence>
<dbReference type="STRING" id="670580.A0A1X6MN16"/>
<dbReference type="Proteomes" id="UP000194127">
    <property type="component" value="Unassembled WGS sequence"/>
</dbReference>
<dbReference type="RefSeq" id="XP_024334608.1">
    <property type="nucleotide sequence ID" value="XM_024477945.1"/>
</dbReference>
<name>A0A1X6MN16_9APHY</name>
<dbReference type="GeneID" id="36322895"/>
<proteinExistence type="predicted"/>
<keyword evidence="2" id="KW-1185">Reference proteome</keyword>
<evidence type="ECO:0000313" key="2">
    <source>
        <dbReference type="Proteomes" id="UP000194127"/>
    </source>
</evidence>
<protein>
    <recommendedName>
        <fullName evidence="3">DUF1748-domain-containing protein</fullName>
    </recommendedName>
</protein>
<dbReference type="GO" id="GO:0005737">
    <property type="term" value="C:cytoplasm"/>
    <property type="evidence" value="ECO:0007669"/>
    <property type="project" value="TreeGrafter"/>
</dbReference>
<dbReference type="OrthoDB" id="16824at2759"/>
<organism evidence="1 2">
    <name type="scientific">Postia placenta MAD-698-R-SB12</name>
    <dbReference type="NCBI Taxonomy" id="670580"/>
    <lineage>
        <taxon>Eukaryota</taxon>
        <taxon>Fungi</taxon>
        <taxon>Dikarya</taxon>
        <taxon>Basidiomycota</taxon>
        <taxon>Agaricomycotina</taxon>
        <taxon>Agaricomycetes</taxon>
        <taxon>Polyporales</taxon>
        <taxon>Adustoporiaceae</taxon>
        <taxon>Rhodonia</taxon>
    </lineage>
</organism>
<dbReference type="PANTHER" id="PTHR28075">
    <property type="entry name" value="CHROMOSOME 16, WHOLE GENOME SHOTGUN SEQUENCE"/>
    <property type="match status" value="1"/>
</dbReference>
<dbReference type="EMBL" id="KZ110607">
    <property type="protein sequence ID" value="OSX57814.1"/>
    <property type="molecule type" value="Genomic_DNA"/>
</dbReference>
<dbReference type="Pfam" id="PF08520">
    <property type="entry name" value="Mitofissin"/>
    <property type="match status" value="1"/>
</dbReference>
<evidence type="ECO:0000313" key="1">
    <source>
        <dbReference type="EMBL" id="OSX57814.1"/>
    </source>
</evidence>
<gene>
    <name evidence="1" type="ORF">POSPLADRAFT_1041630</name>
</gene>
<dbReference type="PANTHER" id="PTHR28075:SF3">
    <property type="entry name" value="DUF1748-DOMAIN-CONTAINING PROTEIN"/>
    <property type="match status" value="1"/>
</dbReference>
<dbReference type="InterPro" id="IPR013726">
    <property type="entry name" value="Mitofissin"/>
</dbReference>
<accession>A0A1X6MN16</accession>